<evidence type="ECO:0000256" key="2">
    <source>
        <dbReference type="ARBA" id="ARBA00023002"/>
    </source>
</evidence>
<dbReference type="InterPro" id="IPR014189">
    <property type="entry name" value="Quinone_OxRdtase_PIG3"/>
</dbReference>
<reference evidence="4 5" key="1">
    <citation type="submission" date="2023-07" db="EMBL/GenBank/DDBJ databases">
        <title>Description of novel actinomycetes strains, isolated from tidal flat sediment.</title>
        <authorList>
            <person name="Lu C."/>
        </authorList>
    </citation>
    <scope>NUCLEOTIDE SEQUENCE [LARGE SCALE GENOMIC DNA]</scope>
    <source>
        <strain evidence="4 5">SYSU T00b441</strain>
    </source>
</reference>
<dbReference type="SUPFAM" id="SSF51735">
    <property type="entry name" value="NAD(P)-binding Rossmann-fold domains"/>
    <property type="match status" value="1"/>
</dbReference>
<dbReference type="InterPro" id="IPR013154">
    <property type="entry name" value="ADH-like_N"/>
</dbReference>
<dbReference type="CDD" id="cd05276">
    <property type="entry name" value="p53_inducible_oxidoreductase"/>
    <property type="match status" value="1"/>
</dbReference>
<dbReference type="NCBIfam" id="TIGR02824">
    <property type="entry name" value="quinone_pig3"/>
    <property type="match status" value="1"/>
</dbReference>
<dbReference type="InterPro" id="IPR011032">
    <property type="entry name" value="GroES-like_sf"/>
</dbReference>
<evidence type="ECO:0000313" key="4">
    <source>
        <dbReference type="EMBL" id="MDO8105970.1"/>
    </source>
</evidence>
<dbReference type="SMART" id="SM00829">
    <property type="entry name" value="PKS_ER"/>
    <property type="match status" value="1"/>
</dbReference>
<comment type="caution">
    <text evidence="4">The sequence shown here is derived from an EMBL/GenBank/DDBJ whole genome shotgun (WGS) entry which is preliminary data.</text>
</comment>
<dbReference type="SUPFAM" id="SSF50129">
    <property type="entry name" value="GroES-like"/>
    <property type="match status" value="1"/>
</dbReference>
<dbReference type="Pfam" id="PF08240">
    <property type="entry name" value="ADH_N"/>
    <property type="match status" value="1"/>
</dbReference>
<proteinExistence type="predicted"/>
<gene>
    <name evidence="4" type="ORF">Q6348_02035</name>
</gene>
<dbReference type="EMBL" id="JAUQYP010000001">
    <property type="protein sequence ID" value="MDO8105970.1"/>
    <property type="molecule type" value="Genomic_DNA"/>
</dbReference>
<evidence type="ECO:0000313" key="5">
    <source>
        <dbReference type="Proteomes" id="UP001232536"/>
    </source>
</evidence>
<keyword evidence="2" id="KW-0560">Oxidoreductase</keyword>
<protein>
    <submittedName>
        <fullName evidence="4">NAD(P)H-quinone oxidoreductase</fullName>
    </submittedName>
</protein>
<dbReference type="InterPro" id="IPR036291">
    <property type="entry name" value="NAD(P)-bd_dom_sf"/>
</dbReference>
<keyword evidence="5" id="KW-1185">Reference proteome</keyword>
<dbReference type="Pfam" id="PF00107">
    <property type="entry name" value="ADH_zinc_N"/>
    <property type="match status" value="1"/>
</dbReference>
<evidence type="ECO:0000259" key="3">
    <source>
        <dbReference type="SMART" id="SM00829"/>
    </source>
</evidence>
<feature type="domain" description="Enoyl reductase (ER)" evidence="3">
    <location>
        <begin position="10"/>
        <end position="319"/>
    </location>
</feature>
<dbReference type="Proteomes" id="UP001232536">
    <property type="component" value="Unassembled WGS sequence"/>
</dbReference>
<dbReference type="InterPro" id="IPR020843">
    <property type="entry name" value="ER"/>
</dbReference>
<dbReference type="PANTHER" id="PTHR48106">
    <property type="entry name" value="QUINONE OXIDOREDUCTASE PIG3-RELATED"/>
    <property type="match status" value="1"/>
</dbReference>
<dbReference type="Gene3D" id="3.40.50.720">
    <property type="entry name" value="NAD(P)-binding Rossmann-like Domain"/>
    <property type="match status" value="1"/>
</dbReference>
<keyword evidence="1" id="KW-0521">NADP</keyword>
<dbReference type="PANTHER" id="PTHR48106:SF8">
    <property type="entry name" value="OS02G0805600 PROTEIN"/>
    <property type="match status" value="1"/>
</dbReference>
<dbReference type="InterPro" id="IPR013149">
    <property type="entry name" value="ADH-like_C"/>
</dbReference>
<accession>A0ABT9D647</accession>
<organism evidence="4 5">
    <name type="scientific">Actinotalea lenta</name>
    <dbReference type="NCBI Taxonomy" id="3064654"/>
    <lineage>
        <taxon>Bacteria</taxon>
        <taxon>Bacillati</taxon>
        <taxon>Actinomycetota</taxon>
        <taxon>Actinomycetes</taxon>
        <taxon>Micrococcales</taxon>
        <taxon>Cellulomonadaceae</taxon>
        <taxon>Actinotalea</taxon>
    </lineage>
</organism>
<name>A0ABT9D647_9CELL</name>
<dbReference type="Gene3D" id="3.90.180.10">
    <property type="entry name" value="Medium-chain alcohol dehydrogenases, catalytic domain"/>
    <property type="match status" value="1"/>
</dbReference>
<sequence>MLVVNPDTPSHDTWALVPKPDPEPGAREVIVDVAAAGVNRADLLQVAGSYPPPPGAPSWPGLEVSGTVSAVGPGSRWQVGDEVVALVEGGGYATRVLVPDAQVLPAPHGVPLVDAAALPEAVCTLWSTLGAARLTAGEWLLVHGGSGGIGTVAIQLATAMGVHVATTAGGPDRTARCAELGAELAIDHRSADLASEVHRVAPDGVDVILDVLGAGSLATNLSCLAVEGRLAIIGLQQGSRAELDLGLLLSRRLTVLATTLRSRPRTQKAEIVAGVAEHVWPLVESGQVRPVVHDRVPLAEAAHAHRRLASGEVFGSLVLVP</sequence>
<evidence type="ECO:0000256" key="1">
    <source>
        <dbReference type="ARBA" id="ARBA00022857"/>
    </source>
</evidence>
<dbReference type="RefSeq" id="WP_304599663.1">
    <property type="nucleotide sequence ID" value="NZ_JAUQYO010000002.1"/>
</dbReference>